<keyword evidence="2" id="KW-1185">Reference proteome</keyword>
<dbReference type="Proteomes" id="UP001060085">
    <property type="component" value="Linkage Group LG05"/>
</dbReference>
<protein>
    <submittedName>
        <fullName evidence="1">Uncharacterized protein</fullName>
    </submittedName>
</protein>
<dbReference type="EMBL" id="CM044705">
    <property type="protein sequence ID" value="KAI5663929.1"/>
    <property type="molecule type" value="Genomic_DNA"/>
</dbReference>
<organism evidence="1 2">
    <name type="scientific">Catharanthus roseus</name>
    <name type="common">Madagascar periwinkle</name>
    <name type="synonym">Vinca rosea</name>
    <dbReference type="NCBI Taxonomy" id="4058"/>
    <lineage>
        <taxon>Eukaryota</taxon>
        <taxon>Viridiplantae</taxon>
        <taxon>Streptophyta</taxon>
        <taxon>Embryophyta</taxon>
        <taxon>Tracheophyta</taxon>
        <taxon>Spermatophyta</taxon>
        <taxon>Magnoliopsida</taxon>
        <taxon>eudicotyledons</taxon>
        <taxon>Gunneridae</taxon>
        <taxon>Pentapetalae</taxon>
        <taxon>asterids</taxon>
        <taxon>lamiids</taxon>
        <taxon>Gentianales</taxon>
        <taxon>Apocynaceae</taxon>
        <taxon>Rauvolfioideae</taxon>
        <taxon>Vinceae</taxon>
        <taxon>Catharanthinae</taxon>
        <taxon>Catharanthus</taxon>
    </lineage>
</organism>
<gene>
    <name evidence="1" type="ORF">M9H77_23252</name>
</gene>
<accession>A0ACC0AUY6</accession>
<reference evidence="2" key="1">
    <citation type="journal article" date="2023" name="Nat. Plants">
        <title>Single-cell RNA sequencing provides a high-resolution roadmap for understanding the multicellular compartmentation of specialized metabolism.</title>
        <authorList>
            <person name="Sun S."/>
            <person name="Shen X."/>
            <person name="Li Y."/>
            <person name="Li Y."/>
            <person name="Wang S."/>
            <person name="Li R."/>
            <person name="Zhang H."/>
            <person name="Shen G."/>
            <person name="Guo B."/>
            <person name="Wei J."/>
            <person name="Xu J."/>
            <person name="St-Pierre B."/>
            <person name="Chen S."/>
            <person name="Sun C."/>
        </authorList>
    </citation>
    <scope>NUCLEOTIDE SEQUENCE [LARGE SCALE GENOMIC DNA]</scope>
</reference>
<evidence type="ECO:0000313" key="2">
    <source>
        <dbReference type="Proteomes" id="UP001060085"/>
    </source>
</evidence>
<proteinExistence type="predicted"/>
<evidence type="ECO:0000313" key="1">
    <source>
        <dbReference type="EMBL" id="KAI5663929.1"/>
    </source>
</evidence>
<comment type="caution">
    <text evidence="1">The sequence shown here is derived from an EMBL/GenBank/DDBJ whole genome shotgun (WGS) entry which is preliminary data.</text>
</comment>
<sequence>MASRDQPYMVGLFLEVPRNASHLPRPVGYFTVQGRVLPNILKVLRVPRSRHSHKEEEITFTLVPKSSNALSTCNLPTFTRKTKLPTSSSFLSSTDFFVRRPEYSSPSTSSASCTWLPTMRTHKRSSRFALAGRGWLSVALLHMATVERALYSRILGNFMVSVVLGHHTKSWHSSSIPTSTSTWKMHSFMCNECNKP</sequence>
<name>A0ACC0AUY6_CATRO</name>